<dbReference type="InterPro" id="IPR016161">
    <property type="entry name" value="Ald_DH/histidinol_DH"/>
</dbReference>
<reference evidence="4 5" key="1">
    <citation type="submission" date="2019-05" db="EMBL/GenBank/DDBJ databases">
        <title>Comparative genomics and metabolomics analyses of clavulanic acid producing Streptomyces species provides insight into specialized metabolism and evolution of beta-lactam biosynthetic gene clusters.</title>
        <authorList>
            <person name="Moore M.A."/>
            <person name="Cruz-Morales P."/>
            <person name="Barona Gomez F."/>
            <person name="Kapil T."/>
        </authorList>
    </citation>
    <scope>NUCLEOTIDE SEQUENCE [LARGE SCALE GENOMIC DNA]</scope>
    <source>
        <strain evidence="4 5">NRRL 5741</strain>
    </source>
</reference>
<dbReference type="InterPro" id="IPR015590">
    <property type="entry name" value="Aldehyde_DH_dom"/>
</dbReference>
<dbReference type="Proteomes" id="UP000419138">
    <property type="component" value="Unassembled WGS sequence"/>
</dbReference>
<protein>
    <submittedName>
        <fullName evidence="4">Aldehyde dehydrogenase</fullName>
    </submittedName>
</protein>
<evidence type="ECO:0000259" key="3">
    <source>
        <dbReference type="Pfam" id="PF00171"/>
    </source>
</evidence>
<keyword evidence="5" id="KW-1185">Reference proteome</keyword>
<comment type="caution">
    <text evidence="4">The sequence shown here is derived from an EMBL/GenBank/DDBJ whole genome shotgun (WGS) entry which is preliminary data.</text>
</comment>
<dbReference type="RefSeq" id="WP_153523493.1">
    <property type="nucleotide sequence ID" value="NZ_VCLA01000137.1"/>
</dbReference>
<dbReference type="PANTHER" id="PTHR43353:SF5">
    <property type="entry name" value="SUCCINATE-SEMIALDEHYDE DEHYDROGENASE, MITOCHONDRIAL"/>
    <property type="match status" value="1"/>
</dbReference>
<dbReference type="SUPFAM" id="SSF53720">
    <property type="entry name" value="ALDH-like"/>
    <property type="match status" value="1"/>
</dbReference>
<dbReference type="InterPro" id="IPR050740">
    <property type="entry name" value="Aldehyde_DH_Superfamily"/>
</dbReference>
<dbReference type="PANTHER" id="PTHR43353">
    <property type="entry name" value="SUCCINATE-SEMIALDEHYDE DEHYDROGENASE, MITOCHONDRIAL"/>
    <property type="match status" value="1"/>
</dbReference>
<feature type="domain" description="Aldehyde dehydrogenase" evidence="3">
    <location>
        <begin position="87"/>
        <end position="525"/>
    </location>
</feature>
<evidence type="ECO:0000256" key="2">
    <source>
        <dbReference type="SAM" id="MobiDB-lite"/>
    </source>
</evidence>
<dbReference type="InterPro" id="IPR016162">
    <property type="entry name" value="Ald_DH_N"/>
</dbReference>
<dbReference type="GO" id="GO:0016620">
    <property type="term" value="F:oxidoreductase activity, acting on the aldehyde or oxo group of donors, NAD or NADP as acceptor"/>
    <property type="evidence" value="ECO:0007669"/>
    <property type="project" value="InterPro"/>
</dbReference>
<dbReference type="OrthoDB" id="3284578at2"/>
<keyword evidence="1" id="KW-0560">Oxidoreductase</keyword>
<dbReference type="Gene3D" id="3.40.309.10">
    <property type="entry name" value="Aldehyde Dehydrogenase, Chain A, domain 2"/>
    <property type="match status" value="1"/>
</dbReference>
<dbReference type="InterPro" id="IPR016163">
    <property type="entry name" value="Ald_DH_C"/>
</dbReference>
<dbReference type="AlphaFoldDB" id="A0A646KID0"/>
<organism evidence="4 5">
    <name type="scientific">Streptomyces jumonjinensis</name>
    <dbReference type="NCBI Taxonomy" id="1945"/>
    <lineage>
        <taxon>Bacteria</taxon>
        <taxon>Bacillati</taxon>
        <taxon>Actinomycetota</taxon>
        <taxon>Actinomycetes</taxon>
        <taxon>Kitasatosporales</taxon>
        <taxon>Streptomycetaceae</taxon>
        <taxon>Streptomyces</taxon>
    </lineage>
</organism>
<sequence>MTSTTYGHGVVPGSPEREGADASGTAPVRDRPLLSYRSYIGGEDTAGEGWVYTISSRSLLEDVFSSISLKRELERNPDSPSAEHPYVVGRVAAATTEEIDLSLEAAAQAAPRWAMVPLEQRLELGALFRETLLANRQTFLDMLVAEGHPVKLARWELSCLLEVYCPESIGWYHKRMHSECEYRGRRLISRRAPDGVVCLNPPQNAPAPSAALAVLAMMAGNAVVVRAPRSIPLSTMYVLRDLVAPLLEKIGAPPGTLNVVCSNPRQTMDRWVESPFVDDIFYIGGSEEGMRFQAKAIANGKKPILELAGNDTIAVWKDADLEKAAEAITESFYGSGQICMVPNSVLAHPDIADALIEQIKIKVRGIRPGYPEDENVLLSPVRRSEKFFGLLNQALEGGAELICGGHRMELDGTPSETGVFLEPTVLRVDGLPRARELEVVQQETFFPLIPVVVPEPVPHNEMRELFVDYINSNAYGLRNSLWSGSPRVIDQFVLRVVNGGLLKVNDSHIGFLPYLPSHGGTGLTGGVFGEANYPMLKTSHLQGVSVSAEAISPYKAVFGDDED</sequence>
<dbReference type="Gene3D" id="3.40.605.10">
    <property type="entry name" value="Aldehyde Dehydrogenase, Chain A, domain 1"/>
    <property type="match status" value="1"/>
</dbReference>
<name>A0A646KID0_STRJU</name>
<dbReference type="Pfam" id="PF00171">
    <property type="entry name" value="Aldedh"/>
    <property type="match status" value="1"/>
</dbReference>
<feature type="region of interest" description="Disordered" evidence="2">
    <location>
        <begin position="1"/>
        <end position="28"/>
    </location>
</feature>
<gene>
    <name evidence="4" type="ORF">FF041_16530</name>
</gene>
<proteinExistence type="predicted"/>
<dbReference type="EMBL" id="VCLA01000137">
    <property type="protein sequence ID" value="MQT01757.1"/>
    <property type="molecule type" value="Genomic_DNA"/>
</dbReference>
<evidence type="ECO:0000256" key="1">
    <source>
        <dbReference type="ARBA" id="ARBA00023002"/>
    </source>
</evidence>
<evidence type="ECO:0000313" key="4">
    <source>
        <dbReference type="EMBL" id="MQT01757.1"/>
    </source>
</evidence>
<evidence type="ECO:0000313" key="5">
    <source>
        <dbReference type="Proteomes" id="UP000419138"/>
    </source>
</evidence>
<accession>A0A646KID0</accession>